<protein>
    <submittedName>
        <fullName evidence="2">Uncharacterized protein</fullName>
    </submittedName>
</protein>
<dbReference type="EMBL" id="DS547932">
    <property type="protein sequence ID" value="EDR29758.1"/>
    <property type="molecule type" value="Genomic_DNA"/>
</dbReference>
<evidence type="ECO:0000256" key="1">
    <source>
        <dbReference type="SAM" id="Phobius"/>
    </source>
</evidence>
<dbReference type="KEGG" id="edi:EDI_315340"/>
<feature type="transmembrane region" description="Helical" evidence="1">
    <location>
        <begin position="173"/>
        <end position="197"/>
    </location>
</feature>
<dbReference type="OMA" id="CFLYVIQ"/>
<feature type="transmembrane region" description="Helical" evidence="1">
    <location>
        <begin position="18"/>
        <end position="36"/>
    </location>
</feature>
<name>B0E6S7_ENTDS</name>
<sequence length="290" mass="33829">MLYPSDTKNSYPLTNESIAGIAIYLFLFILVIIQFVHTLYMSHKRYNRVRLTISRSLYYSFVVTYLFLMLFVFSLMLYSSKQSCFLYVIQRLTESICCYLFITAFTVCLFDYYDHRSGGNVAVMKNRFIIPSIVYTVNTVFLILVCAQLIYYVSLEGGCDPTLPNRSWAYLSIPFTIINQQFIVLVIFGGVAVWLVYSHRNLKVSLKIDKMYFVYFLKFGIAIGIHLSILILKLLFSVLVSVETYFISLKYLCCDPLNCFALFVLTTYTLGQDDKRESRFYQSLQTEEHF</sequence>
<accession>B0E6S7</accession>
<feature type="transmembrane region" description="Helical" evidence="1">
    <location>
        <begin position="92"/>
        <end position="113"/>
    </location>
</feature>
<evidence type="ECO:0000313" key="3">
    <source>
        <dbReference type="Proteomes" id="UP000008076"/>
    </source>
</evidence>
<dbReference type="VEuPathDB" id="AmoebaDB:EDI_315340"/>
<feature type="transmembrane region" description="Helical" evidence="1">
    <location>
        <begin position="133"/>
        <end position="153"/>
    </location>
</feature>
<keyword evidence="3" id="KW-1185">Reference proteome</keyword>
<evidence type="ECO:0000313" key="2">
    <source>
        <dbReference type="EMBL" id="EDR29758.1"/>
    </source>
</evidence>
<keyword evidence="1" id="KW-0472">Membrane</keyword>
<dbReference type="RefSeq" id="XP_001734089.1">
    <property type="nucleotide sequence ID" value="XM_001734037.1"/>
</dbReference>
<dbReference type="AlphaFoldDB" id="B0E6S7"/>
<dbReference type="GeneID" id="5878985"/>
<organism evidence="3">
    <name type="scientific">Entamoeba dispar (strain ATCC PRA-260 / SAW760)</name>
    <dbReference type="NCBI Taxonomy" id="370354"/>
    <lineage>
        <taxon>Eukaryota</taxon>
        <taxon>Amoebozoa</taxon>
        <taxon>Evosea</taxon>
        <taxon>Archamoebae</taxon>
        <taxon>Mastigamoebida</taxon>
        <taxon>Entamoebidae</taxon>
        <taxon>Entamoeba</taxon>
    </lineage>
</organism>
<dbReference type="eggNOG" id="ENOG502RFIM">
    <property type="taxonomic scope" value="Eukaryota"/>
</dbReference>
<feature type="transmembrane region" description="Helical" evidence="1">
    <location>
        <begin position="248"/>
        <end position="270"/>
    </location>
</feature>
<dbReference type="OrthoDB" id="10281822at2759"/>
<dbReference type="Proteomes" id="UP000008076">
    <property type="component" value="Unassembled WGS sequence"/>
</dbReference>
<proteinExistence type="predicted"/>
<keyword evidence="1" id="KW-1133">Transmembrane helix</keyword>
<keyword evidence="1" id="KW-0812">Transmembrane</keyword>
<reference evidence="3" key="1">
    <citation type="submission" date="2007-12" db="EMBL/GenBank/DDBJ databases">
        <title>Annotation of Entamoeba dispar SAW760.</title>
        <authorList>
            <person name="Lorenzi H."/>
            <person name="Inman J."/>
            <person name="Schobel S."/>
            <person name="Amedeo P."/>
            <person name="Caler E."/>
        </authorList>
    </citation>
    <scope>NUCLEOTIDE SEQUENCE [LARGE SCALE GENOMIC DNA]</scope>
    <source>
        <strain evidence="3">ATCC PRA-260 / SAW760</strain>
    </source>
</reference>
<feature type="transmembrane region" description="Helical" evidence="1">
    <location>
        <begin position="212"/>
        <end position="236"/>
    </location>
</feature>
<feature type="transmembrane region" description="Helical" evidence="1">
    <location>
        <begin position="57"/>
        <end position="80"/>
    </location>
</feature>
<gene>
    <name evidence="2" type="ORF">EDI_315340</name>
</gene>